<comment type="subcellular location">
    <subcellularLocation>
        <location evidence="13">Cytoplasm</location>
    </subcellularLocation>
</comment>
<comment type="similarity">
    <text evidence="2 13">Belongs to the thiolase-like superfamily. FabH family.</text>
</comment>
<sequence length="329" mass="34606">MAQSTLYSRVIGTGSYLPPDRVTNQELAERLAAKGVETSDEWIVARTGIHARHFAAPDVTTSDLALAASQRAIAAADVDPQSIDLIIVATSTPDFVFPSTACLLQNKLGIRNHGAAFDVQAVCSGFAYAVSVADSLIRGGQHRTALVVGAETFSRILDFNDRTTCVLFGDGAGAIVLQASSEPGVLSSALHADGSYAHILCTPGNVNGGVIAGNAFLYMDGQAVFKLAVNVLEKVAIEALDKAQLSADQLDWLIPHQANIRIMQGTCRKLGLPAERMVVTVGEHGNTSAASIPLAFDVAVRDGRIKRGHNVLIEGVGGGFTWGASVIRF</sequence>
<name>A0A2U1A901_9BURK</name>
<dbReference type="PANTHER" id="PTHR34069">
    <property type="entry name" value="3-OXOACYL-[ACYL-CARRIER-PROTEIN] SYNTHASE 3"/>
    <property type="match status" value="1"/>
</dbReference>
<dbReference type="GO" id="GO:0033818">
    <property type="term" value="F:beta-ketoacyl-acyl-carrier-protein synthase III activity"/>
    <property type="evidence" value="ECO:0007669"/>
    <property type="project" value="UniProtKB-UniRule"/>
</dbReference>
<dbReference type="NCBIfam" id="NF006829">
    <property type="entry name" value="PRK09352.1"/>
    <property type="match status" value="1"/>
</dbReference>
<feature type="active site" evidence="13">
    <location>
        <position position="123"/>
    </location>
</feature>
<evidence type="ECO:0000256" key="7">
    <source>
        <dbReference type="ARBA" id="ARBA00022832"/>
    </source>
</evidence>
<evidence type="ECO:0000256" key="6">
    <source>
        <dbReference type="ARBA" id="ARBA00022679"/>
    </source>
</evidence>
<dbReference type="EMBL" id="QJSQ01000007">
    <property type="protein sequence ID" value="PYE23686.1"/>
    <property type="molecule type" value="Genomic_DNA"/>
</dbReference>
<dbReference type="NCBIfam" id="TIGR00747">
    <property type="entry name" value="fabH"/>
    <property type="match status" value="1"/>
</dbReference>
<keyword evidence="10 13" id="KW-0511">Multifunctional enzyme</keyword>
<evidence type="ECO:0000256" key="10">
    <source>
        <dbReference type="ARBA" id="ARBA00023268"/>
    </source>
</evidence>
<dbReference type="EMBL" id="JACHVZ010000012">
    <property type="protein sequence ID" value="MBB2929985.1"/>
    <property type="molecule type" value="Genomic_DNA"/>
</dbReference>
<keyword evidence="9 13" id="KW-0275">Fatty acid biosynthesis</keyword>
<dbReference type="Proteomes" id="UP000533533">
    <property type="component" value="Unassembled WGS sequence"/>
</dbReference>
<evidence type="ECO:0000256" key="4">
    <source>
        <dbReference type="ARBA" id="ARBA00022490"/>
    </source>
</evidence>
<keyword evidence="6 13" id="KW-0808">Transferase</keyword>
<dbReference type="InterPro" id="IPR004655">
    <property type="entry name" value="FabH"/>
</dbReference>
<feature type="active site" evidence="13">
    <location>
        <position position="286"/>
    </location>
</feature>
<evidence type="ECO:0000256" key="3">
    <source>
        <dbReference type="ARBA" id="ARBA00012333"/>
    </source>
</evidence>
<dbReference type="InterPro" id="IPR013751">
    <property type="entry name" value="ACP_syn_III_N"/>
</dbReference>
<comment type="subunit">
    <text evidence="13">Homodimer.</text>
</comment>
<dbReference type="CDD" id="cd00830">
    <property type="entry name" value="KAS_III"/>
    <property type="match status" value="1"/>
</dbReference>
<dbReference type="Gene3D" id="3.40.47.10">
    <property type="match status" value="2"/>
</dbReference>
<keyword evidence="8 13" id="KW-0443">Lipid metabolism</keyword>
<gene>
    <name evidence="13" type="primary">fabH</name>
    <name evidence="17" type="ORF">C7410_10756</name>
    <name evidence="16" type="ORF">FHX59_004433</name>
</gene>
<evidence type="ECO:0000256" key="9">
    <source>
        <dbReference type="ARBA" id="ARBA00023160"/>
    </source>
</evidence>
<comment type="catalytic activity">
    <reaction evidence="12">
        <text>malonyl-[ACP] + acetyl-CoA + H(+) = 3-oxobutanoyl-[ACP] + CO2 + CoA</text>
        <dbReference type="Rhea" id="RHEA:12080"/>
        <dbReference type="Rhea" id="RHEA-COMP:9623"/>
        <dbReference type="Rhea" id="RHEA-COMP:9625"/>
        <dbReference type="ChEBI" id="CHEBI:15378"/>
        <dbReference type="ChEBI" id="CHEBI:16526"/>
        <dbReference type="ChEBI" id="CHEBI:57287"/>
        <dbReference type="ChEBI" id="CHEBI:57288"/>
        <dbReference type="ChEBI" id="CHEBI:78449"/>
        <dbReference type="ChEBI" id="CHEBI:78450"/>
        <dbReference type="EC" id="2.3.1.180"/>
    </reaction>
    <physiologicalReaction direction="left-to-right" evidence="12">
        <dbReference type="Rhea" id="RHEA:12081"/>
    </physiologicalReaction>
</comment>
<evidence type="ECO:0000256" key="13">
    <source>
        <dbReference type="HAMAP-Rule" id="MF_01815"/>
    </source>
</evidence>
<dbReference type="PANTHER" id="PTHR34069:SF2">
    <property type="entry name" value="BETA-KETOACYL-[ACYL-CARRIER-PROTEIN] SYNTHASE III"/>
    <property type="match status" value="1"/>
</dbReference>
<proteinExistence type="inferred from homology"/>
<keyword evidence="5 13" id="KW-0444">Lipid biosynthesis</keyword>
<evidence type="ECO:0000256" key="8">
    <source>
        <dbReference type="ARBA" id="ARBA00023098"/>
    </source>
</evidence>
<dbReference type="EC" id="2.3.1.180" evidence="3 13"/>
<comment type="function">
    <text evidence="13">Catalyzes the condensation reaction of fatty acid synthesis by the addition to an acyl acceptor of two carbons from malonyl-ACP. Catalyzes the first condensation reaction which initiates fatty acid synthesis and may therefore play a role in governing the total rate of fatty acid production. Possesses both acetoacetyl-ACP synthase and acetyl transacylase activities. Its substrate specificity determines the biosynthesis of branched-chain and/or straight-chain of fatty acids.</text>
</comment>
<evidence type="ECO:0000259" key="14">
    <source>
        <dbReference type="Pfam" id="PF08541"/>
    </source>
</evidence>
<evidence type="ECO:0000256" key="5">
    <source>
        <dbReference type="ARBA" id="ARBA00022516"/>
    </source>
</evidence>
<dbReference type="GO" id="GO:0005737">
    <property type="term" value="C:cytoplasm"/>
    <property type="evidence" value="ECO:0007669"/>
    <property type="project" value="UniProtKB-SubCell"/>
</dbReference>
<keyword evidence="19" id="KW-1185">Reference proteome</keyword>
<dbReference type="FunFam" id="3.40.47.10:FF:000004">
    <property type="entry name" value="3-oxoacyl-[acyl-carrier-protein] synthase 3"/>
    <property type="match status" value="1"/>
</dbReference>
<evidence type="ECO:0000256" key="11">
    <source>
        <dbReference type="ARBA" id="ARBA00023315"/>
    </source>
</evidence>
<dbReference type="GO" id="GO:0004315">
    <property type="term" value="F:3-oxoacyl-[acyl-carrier-protein] synthase activity"/>
    <property type="evidence" value="ECO:0007669"/>
    <property type="project" value="InterPro"/>
</dbReference>
<feature type="region of interest" description="ACP-binding" evidence="13">
    <location>
        <begin position="257"/>
        <end position="261"/>
    </location>
</feature>
<accession>A0A2U1A901</accession>
<comment type="domain">
    <text evidence="13">The last Arg residue of the ACP-binding site is essential for the weak association between ACP/AcpP and FabH.</text>
</comment>
<comment type="pathway">
    <text evidence="1 13">Lipid metabolism; fatty acid biosynthesis.</text>
</comment>
<dbReference type="Pfam" id="PF08545">
    <property type="entry name" value="ACP_syn_III"/>
    <property type="match status" value="1"/>
</dbReference>
<dbReference type="InterPro" id="IPR016039">
    <property type="entry name" value="Thiolase-like"/>
</dbReference>
<dbReference type="UniPathway" id="UPA00094"/>
<evidence type="ECO:0000313" key="17">
    <source>
        <dbReference type="EMBL" id="PYE23686.1"/>
    </source>
</evidence>
<dbReference type="SUPFAM" id="SSF53901">
    <property type="entry name" value="Thiolase-like"/>
    <property type="match status" value="1"/>
</dbReference>
<reference evidence="17 18" key="1">
    <citation type="submission" date="2018-06" db="EMBL/GenBank/DDBJ databases">
        <title>Genomic Encyclopedia of Type Strains, Phase IV (KMG-V): Genome sequencing to study the core and pangenomes of soil and plant-associated prokaryotes.</title>
        <authorList>
            <person name="Whitman W."/>
        </authorList>
    </citation>
    <scope>NUCLEOTIDE SEQUENCE [LARGE SCALE GENOMIC DNA]</scope>
    <source>
        <strain evidence="17 18">SRCL-318</strain>
        <strain evidence="16 19">SRMrh-85</strain>
    </source>
</reference>
<evidence type="ECO:0000313" key="16">
    <source>
        <dbReference type="EMBL" id="MBB2929985.1"/>
    </source>
</evidence>
<evidence type="ECO:0000313" key="18">
    <source>
        <dbReference type="Proteomes" id="UP000247772"/>
    </source>
</evidence>
<evidence type="ECO:0000259" key="15">
    <source>
        <dbReference type="Pfam" id="PF08545"/>
    </source>
</evidence>
<keyword evidence="4 13" id="KW-0963">Cytoplasm</keyword>
<feature type="domain" description="Beta-ketoacyl-[acyl-carrier-protein] synthase III C-terminal" evidence="14">
    <location>
        <begin position="240"/>
        <end position="328"/>
    </location>
</feature>
<dbReference type="InterPro" id="IPR013747">
    <property type="entry name" value="ACP_syn_III_C"/>
</dbReference>
<keyword evidence="11 13" id="KW-0012">Acyltransferase</keyword>
<dbReference type="AlphaFoldDB" id="A0A2U1A901"/>
<dbReference type="GO" id="GO:0006633">
    <property type="term" value="P:fatty acid biosynthetic process"/>
    <property type="evidence" value="ECO:0007669"/>
    <property type="project" value="UniProtKB-UniRule"/>
</dbReference>
<dbReference type="HAMAP" id="MF_01815">
    <property type="entry name" value="FabH"/>
    <property type="match status" value="1"/>
</dbReference>
<dbReference type="OrthoDB" id="9815506at2"/>
<feature type="domain" description="Beta-ketoacyl-[acyl-carrier-protein] synthase III N-terminal" evidence="15">
    <location>
        <begin position="117"/>
        <end position="194"/>
    </location>
</feature>
<dbReference type="Pfam" id="PF08541">
    <property type="entry name" value="ACP_syn_III_C"/>
    <property type="match status" value="1"/>
</dbReference>
<evidence type="ECO:0000256" key="1">
    <source>
        <dbReference type="ARBA" id="ARBA00005194"/>
    </source>
</evidence>
<comment type="caution">
    <text evidence="17">The sequence shown here is derived from an EMBL/GenBank/DDBJ whole genome shotgun (WGS) entry which is preliminary data.</text>
</comment>
<evidence type="ECO:0000256" key="2">
    <source>
        <dbReference type="ARBA" id="ARBA00008642"/>
    </source>
</evidence>
<organism evidence="17 18">
    <name type="scientific">Paraburkholderia silvatlantica</name>
    <dbReference type="NCBI Taxonomy" id="321895"/>
    <lineage>
        <taxon>Bacteria</taxon>
        <taxon>Pseudomonadati</taxon>
        <taxon>Pseudomonadota</taxon>
        <taxon>Betaproteobacteria</taxon>
        <taxon>Burkholderiales</taxon>
        <taxon>Burkholderiaceae</taxon>
        <taxon>Paraburkholderia</taxon>
    </lineage>
</organism>
<dbReference type="GO" id="GO:0044550">
    <property type="term" value="P:secondary metabolite biosynthetic process"/>
    <property type="evidence" value="ECO:0007669"/>
    <property type="project" value="TreeGrafter"/>
</dbReference>
<evidence type="ECO:0000313" key="19">
    <source>
        <dbReference type="Proteomes" id="UP000533533"/>
    </source>
</evidence>
<protein>
    <recommendedName>
        <fullName evidence="3 13">Beta-ketoacyl-[acyl-carrier-protein] synthase III</fullName>
        <shortName evidence="13">Beta-ketoacyl-ACP synthase III</shortName>
        <shortName evidence="13">KAS III</shortName>
        <ecNumber evidence="3 13">2.3.1.180</ecNumber>
    </recommendedName>
    <alternativeName>
        <fullName evidence="13">3-oxoacyl-[acyl-carrier-protein] synthase 3</fullName>
    </alternativeName>
    <alternativeName>
        <fullName evidence="13">3-oxoacyl-[acyl-carrier-protein] synthase III</fullName>
    </alternativeName>
</protein>
<dbReference type="RefSeq" id="WP_110387384.1">
    <property type="nucleotide sequence ID" value="NZ_JACHVZ010000012.1"/>
</dbReference>
<keyword evidence="7 13" id="KW-0276">Fatty acid metabolism</keyword>
<feature type="active site" evidence="13">
    <location>
        <position position="256"/>
    </location>
</feature>
<evidence type="ECO:0000256" key="12">
    <source>
        <dbReference type="ARBA" id="ARBA00051096"/>
    </source>
</evidence>
<dbReference type="Proteomes" id="UP000247772">
    <property type="component" value="Unassembled WGS sequence"/>
</dbReference>